<dbReference type="InterPro" id="IPR015422">
    <property type="entry name" value="PyrdxlP-dep_Trfase_small"/>
</dbReference>
<accession>A0A840G7D7</accession>
<dbReference type="AlphaFoldDB" id="A0A840G7D7"/>
<dbReference type="Proteomes" id="UP000587070">
    <property type="component" value="Unassembled WGS sequence"/>
</dbReference>
<dbReference type="RefSeq" id="WP_228273779.1">
    <property type="nucleotide sequence ID" value="NZ_JACIGE010000010.1"/>
</dbReference>
<dbReference type="EMBL" id="JACIGE010000010">
    <property type="protein sequence ID" value="MBB4248263.1"/>
    <property type="molecule type" value="Genomic_DNA"/>
</dbReference>
<evidence type="ECO:0000256" key="1">
    <source>
        <dbReference type="ARBA" id="ARBA00001933"/>
    </source>
</evidence>
<name>A0A840G7D7_RHOTE</name>
<gene>
    <name evidence="6" type="ORF">GGD90_002655</name>
</gene>
<dbReference type="PANTHER" id="PTHR11808:SF15">
    <property type="entry name" value="CYSTATHIONINE GAMMA-LYASE"/>
    <property type="match status" value="1"/>
</dbReference>
<evidence type="ECO:0000313" key="7">
    <source>
        <dbReference type="Proteomes" id="UP000587070"/>
    </source>
</evidence>
<dbReference type="InterPro" id="IPR015424">
    <property type="entry name" value="PyrdxlP-dep_Trfase"/>
</dbReference>
<dbReference type="InterPro" id="IPR054542">
    <property type="entry name" value="Cys_met_metab_PP"/>
</dbReference>
<keyword evidence="6" id="KW-0456">Lyase</keyword>
<dbReference type="Gene3D" id="3.90.1150.10">
    <property type="entry name" value="Aspartate Aminotransferase, domain 1"/>
    <property type="match status" value="1"/>
</dbReference>
<dbReference type="GO" id="GO:0005737">
    <property type="term" value="C:cytoplasm"/>
    <property type="evidence" value="ECO:0007669"/>
    <property type="project" value="TreeGrafter"/>
</dbReference>
<proteinExistence type="inferred from homology"/>
<protein>
    <submittedName>
        <fullName evidence="6">Cystathionine gamma-lyase</fullName>
        <ecNumber evidence="6">4.4.1.1</ecNumber>
    </submittedName>
</protein>
<dbReference type="GO" id="GO:0019346">
    <property type="term" value="P:transsulfuration"/>
    <property type="evidence" value="ECO:0007669"/>
    <property type="project" value="InterPro"/>
</dbReference>
<dbReference type="InterPro" id="IPR000277">
    <property type="entry name" value="Cys/Met-Metab_PyrdxlP-dep_enz"/>
</dbReference>
<dbReference type="GO" id="GO:0004123">
    <property type="term" value="F:cystathionine gamma-lyase activity"/>
    <property type="evidence" value="ECO:0007669"/>
    <property type="project" value="TreeGrafter"/>
</dbReference>
<dbReference type="GO" id="GO:0030170">
    <property type="term" value="F:pyridoxal phosphate binding"/>
    <property type="evidence" value="ECO:0007669"/>
    <property type="project" value="InterPro"/>
</dbReference>
<dbReference type="PANTHER" id="PTHR11808">
    <property type="entry name" value="TRANS-SULFURATION ENZYME FAMILY MEMBER"/>
    <property type="match status" value="1"/>
</dbReference>
<comment type="similarity">
    <text evidence="2 5">Belongs to the trans-sulfuration enzymes family.</text>
</comment>
<dbReference type="SUPFAM" id="SSF53383">
    <property type="entry name" value="PLP-dependent transferases"/>
    <property type="match status" value="1"/>
</dbReference>
<evidence type="ECO:0000256" key="5">
    <source>
        <dbReference type="RuleBase" id="RU362118"/>
    </source>
</evidence>
<reference evidence="6 7" key="1">
    <citation type="submission" date="2020-08" db="EMBL/GenBank/DDBJ databases">
        <title>Genome sequencing of Purple Non-Sulfur Bacteria from various extreme environments.</title>
        <authorList>
            <person name="Mayer M."/>
        </authorList>
    </citation>
    <scope>NUCLEOTIDE SEQUENCE [LARGE SCALE GENOMIC DNA]</scope>
    <source>
        <strain evidence="6 7">2761</strain>
    </source>
</reference>
<evidence type="ECO:0000256" key="3">
    <source>
        <dbReference type="ARBA" id="ARBA00022898"/>
    </source>
</evidence>
<dbReference type="PIRSF" id="PIRSF001434">
    <property type="entry name" value="CGS"/>
    <property type="match status" value="1"/>
</dbReference>
<keyword evidence="3 4" id="KW-0663">Pyridoxal phosphate</keyword>
<evidence type="ECO:0000256" key="2">
    <source>
        <dbReference type="ARBA" id="ARBA00009077"/>
    </source>
</evidence>
<sequence length="418" mass="45178">MKNKILNSKAQQDSQQVPSYLEHIAALDMQHLDFATRVIHAGQFPDPATGAVVTPIYANSTFVQQSPGVHGGLDYGRSQNPTRWALERCVADLESGAQGFAFASGLATIATILELCETGSHVIAGDDLYGGTYRMFERVRRQSAGLDFSFVDLADLDAVRAAIRPNTRMLWVETPTNPLLRLADLQALAAQCREHNIIAVADNTFASPALQRPLESGFDIVMHSTTKYLNGHSDIIGGIAVAGGEPHQAAWRERLAFLHNALGAIASPFDSYLVLRGIKTLALRMERHCANALELAGWLEQQPGVAKVIYPGLPSHPQHELARRQMSGFGGMIALELATDLAGTLRMLDRCEVFTLAESLGGVESLIEHPAIMTHASIPPEQRAAIGIGDSLLRLSIGVESVDDLRRDLAGALAALRD</sequence>
<dbReference type="InterPro" id="IPR015421">
    <property type="entry name" value="PyrdxlP-dep_Trfase_major"/>
</dbReference>
<dbReference type="FunFam" id="3.40.640.10:FF:000009">
    <property type="entry name" value="Cystathionine gamma-synthase homolog"/>
    <property type="match status" value="1"/>
</dbReference>
<feature type="modified residue" description="N6-(pyridoxal phosphate)lysine" evidence="4">
    <location>
        <position position="227"/>
    </location>
</feature>
<dbReference type="EC" id="4.4.1.1" evidence="6"/>
<keyword evidence="7" id="KW-1185">Reference proteome</keyword>
<comment type="caution">
    <text evidence="6">The sequence shown here is derived from an EMBL/GenBank/DDBJ whole genome shotgun (WGS) entry which is preliminary data.</text>
</comment>
<dbReference type="Pfam" id="PF01053">
    <property type="entry name" value="Cys_Met_Meta_PP"/>
    <property type="match status" value="1"/>
</dbReference>
<dbReference type="CDD" id="cd00614">
    <property type="entry name" value="CGS_like"/>
    <property type="match status" value="1"/>
</dbReference>
<organism evidence="6 7">
    <name type="scientific">Rhodocyclus tenuis</name>
    <name type="common">Rhodospirillum tenue</name>
    <dbReference type="NCBI Taxonomy" id="1066"/>
    <lineage>
        <taxon>Bacteria</taxon>
        <taxon>Pseudomonadati</taxon>
        <taxon>Pseudomonadota</taxon>
        <taxon>Betaproteobacteria</taxon>
        <taxon>Rhodocyclales</taxon>
        <taxon>Rhodocyclaceae</taxon>
        <taxon>Rhodocyclus</taxon>
    </lineage>
</organism>
<evidence type="ECO:0000313" key="6">
    <source>
        <dbReference type="EMBL" id="MBB4248263.1"/>
    </source>
</evidence>
<evidence type="ECO:0000256" key="4">
    <source>
        <dbReference type="PIRSR" id="PIRSR001434-2"/>
    </source>
</evidence>
<dbReference type="FunFam" id="3.90.1150.10:FF:000008">
    <property type="entry name" value="Cystathionine gamma-synthase"/>
    <property type="match status" value="1"/>
</dbReference>
<comment type="cofactor">
    <cofactor evidence="1 5">
        <name>pyridoxal 5'-phosphate</name>
        <dbReference type="ChEBI" id="CHEBI:597326"/>
    </cofactor>
</comment>
<dbReference type="GO" id="GO:0019343">
    <property type="term" value="P:cysteine biosynthetic process via cystathionine"/>
    <property type="evidence" value="ECO:0007669"/>
    <property type="project" value="TreeGrafter"/>
</dbReference>
<dbReference type="PROSITE" id="PS00868">
    <property type="entry name" value="CYS_MET_METAB_PP"/>
    <property type="match status" value="1"/>
</dbReference>
<dbReference type="GO" id="GO:0003962">
    <property type="term" value="F:cystathionine gamma-synthase activity"/>
    <property type="evidence" value="ECO:0007669"/>
    <property type="project" value="TreeGrafter"/>
</dbReference>
<dbReference type="Gene3D" id="3.40.640.10">
    <property type="entry name" value="Type I PLP-dependent aspartate aminotransferase-like (Major domain)"/>
    <property type="match status" value="1"/>
</dbReference>